<organism evidence="10 11">
    <name type="scientific">Scheffersomyces spartinae</name>
    <dbReference type="NCBI Taxonomy" id="45513"/>
    <lineage>
        <taxon>Eukaryota</taxon>
        <taxon>Fungi</taxon>
        <taxon>Dikarya</taxon>
        <taxon>Ascomycota</taxon>
        <taxon>Saccharomycotina</taxon>
        <taxon>Pichiomycetes</taxon>
        <taxon>Debaryomycetaceae</taxon>
        <taxon>Scheffersomyces</taxon>
    </lineage>
</organism>
<dbReference type="GO" id="GO:0032259">
    <property type="term" value="P:methylation"/>
    <property type="evidence" value="ECO:0007669"/>
    <property type="project" value="UniProtKB-KW"/>
</dbReference>
<dbReference type="EMBL" id="JAHMUF010000018">
    <property type="protein sequence ID" value="KAG7192460.1"/>
    <property type="molecule type" value="Genomic_DNA"/>
</dbReference>
<proteinExistence type="inferred from homology"/>
<dbReference type="Proteomes" id="UP000790833">
    <property type="component" value="Unassembled WGS sequence"/>
</dbReference>
<evidence type="ECO:0000256" key="6">
    <source>
        <dbReference type="ARBA" id="ARBA00022679"/>
    </source>
</evidence>
<keyword evidence="11" id="KW-1185">Reference proteome</keyword>
<dbReference type="GO" id="GO:0005634">
    <property type="term" value="C:nucleus"/>
    <property type="evidence" value="ECO:0007669"/>
    <property type="project" value="UniProtKB-SubCell"/>
</dbReference>
<comment type="caution">
    <text evidence="10">The sequence shown here is derived from an EMBL/GenBank/DDBJ whole genome shotgun (WGS) entry which is preliminary data.</text>
</comment>
<evidence type="ECO:0000256" key="3">
    <source>
        <dbReference type="ARBA" id="ARBA00012533"/>
    </source>
</evidence>
<dbReference type="GO" id="GO:0005737">
    <property type="term" value="C:cytoplasm"/>
    <property type="evidence" value="ECO:0007669"/>
    <property type="project" value="UniProtKB-SubCell"/>
</dbReference>
<evidence type="ECO:0000256" key="9">
    <source>
        <dbReference type="ARBA" id="ARBA00038126"/>
    </source>
</evidence>
<evidence type="ECO:0000256" key="5">
    <source>
        <dbReference type="ARBA" id="ARBA00022603"/>
    </source>
</evidence>
<sequence length="343" mass="39382">MSFAFGFTDEDLVDENGFSDLTRKPAIPQTNDASPLDNLTDDYDASVAPQWHSIESILESLENIRMSFEEVDTPKNKITVYRRELFDVKHQLMSENEPEEGVDSDAKYVFEENDLHKNVYEGGFKSWECSYDIIDKQYDLIDCSNYLEMGCGTALPSAYLLSDMFKRDAAEFDNPKKIILSDFNYLVLKLVTVPNIVFNWYITRHKGEPFWGSSIPSNEIIMSRQLIDKFLEDLKLYKLTIDLISGSWGLKFAHMIQDLNIDLVITSETIYSPETFPVLSEVLIHLKRLNRMCQIIVAGKSIYFGVGGSIADFVSYWNRRTGKYPLVEEISDGGLKRLLVYIQ</sequence>
<dbReference type="GeneID" id="66115235"/>
<evidence type="ECO:0000256" key="8">
    <source>
        <dbReference type="ARBA" id="ARBA00023242"/>
    </source>
</evidence>
<comment type="similarity">
    <text evidence="9">Belongs to the methyltransferase superfamily. METTL18 family.</text>
</comment>
<accession>A0A9P8AGK4</accession>
<dbReference type="OrthoDB" id="1723750at2759"/>
<name>A0A9P8AGK4_9ASCO</name>
<dbReference type="GO" id="GO:0018064">
    <property type="term" value="F:protein-L-histidine N-tele-methyltransferase activity"/>
    <property type="evidence" value="ECO:0007669"/>
    <property type="project" value="UniProtKB-EC"/>
</dbReference>
<dbReference type="InterPro" id="IPR029063">
    <property type="entry name" value="SAM-dependent_MTases_sf"/>
</dbReference>
<dbReference type="EC" id="2.1.1.85" evidence="3"/>
<gene>
    <name evidence="10" type="ORF">KQ657_001861</name>
</gene>
<comment type="subcellular location">
    <subcellularLocation>
        <location evidence="2">Cytoplasm</location>
    </subcellularLocation>
    <subcellularLocation>
        <location evidence="1">Nucleus</location>
    </subcellularLocation>
</comment>
<dbReference type="PANTHER" id="PTHR14614">
    <property type="entry name" value="HEPATOCELLULAR CARCINOMA-ASSOCIATED ANTIGEN"/>
    <property type="match status" value="1"/>
</dbReference>
<protein>
    <recommendedName>
        <fullName evidence="3">protein-histidine N-methyltransferase</fullName>
        <ecNumber evidence="3">2.1.1.85</ecNumber>
    </recommendedName>
</protein>
<dbReference type="RefSeq" id="XP_043048010.1">
    <property type="nucleotide sequence ID" value="XM_043192642.1"/>
</dbReference>
<dbReference type="AlphaFoldDB" id="A0A9P8AGK4"/>
<reference evidence="10" key="1">
    <citation type="submission" date="2021-03" db="EMBL/GenBank/DDBJ databases">
        <authorList>
            <person name="Palmer J.M."/>
        </authorList>
    </citation>
    <scope>NUCLEOTIDE SEQUENCE</scope>
    <source>
        <strain evidence="10">ARV_011</strain>
    </source>
</reference>
<evidence type="ECO:0000256" key="4">
    <source>
        <dbReference type="ARBA" id="ARBA00022490"/>
    </source>
</evidence>
<evidence type="ECO:0000313" key="11">
    <source>
        <dbReference type="Proteomes" id="UP000790833"/>
    </source>
</evidence>
<keyword evidence="4" id="KW-0963">Cytoplasm</keyword>
<dbReference type="Gene3D" id="3.40.50.150">
    <property type="entry name" value="Vaccinia Virus protein VP39"/>
    <property type="match status" value="1"/>
</dbReference>
<keyword evidence="8" id="KW-0539">Nucleus</keyword>
<evidence type="ECO:0000256" key="2">
    <source>
        <dbReference type="ARBA" id="ARBA00004496"/>
    </source>
</evidence>
<keyword evidence="7" id="KW-0949">S-adenosyl-L-methionine</keyword>
<evidence type="ECO:0000256" key="1">
    <source>
        <dbReference type="ARBA" id="ARBA00004123"/>
    </source>
</evidence>
<dbReference type="PANTHER" id="PTHR14614:SF39">
    <property type="entry name" value="HISTIDINE PROTEIN METHYLTRANSFERASE 1 HOMOLOG"/>
    <property type="match status" value="1"/>
</dbReference>
<evidence type="ECO:0000256" key="7">
    <source>
        <dbReference type="ARBA" id="ARBA00022691"/>
    </source>
</evidence>
<keyword evidence="6" id="KW-0808">Transferase</keyword>
<evidence type="ECO:0000313" key="10">
    <source>
        <dbReference type="EMBL" id="KAG7192460.1"/>
    </source>
</evidence>
<dbReference type="InterPro" id="IPR019410">
    <property type="entry name" value="Methyltransf_16"/>
</dbReference>
<keyword evidence="5" id="KW-0489">Methyltransferase</keyword>